<feature type="compositionally biased region" description="Polar residues" evidence="10">
    <location>
        <begin position="887"/>
        <end position="899"/>
    </location>
</feature>
<reference evidence="12" key="1">
    <citation type="journal article" date="2023" name="G3 (Bethesda)">
        <title>Whole genome assemblies of Zophobas morio and Tenebrio molitor.</title>
        <authorList>
            <person name="Kaur S."/>
            <person name="Stinson S.A."/>
            <person name="diCenzo G.C."/>
        </authorList>
    </citation>
    <scope>NUCLEOTIDE SEQUENCE</scope>
    <source>
        <strain evidence="12">QUZm001</strain>
    </source>
</reference>
<feature type="domain" description="HRDC" evidence="11">
    <location>
        <begin position="474"/>
        <end position="554"/>
    </location>
</feature>
<keyword evidence="2" id="KW-0698">rRNA processing</keyword>
<dbReference type="GO" id="GO:0000175">
    <property type="term" value="F:3'-5'-RNA exonuclease activity"/>
    <property type="evidence" value="ECO:0007669"/>
    <property type="project" value="InterPro"/>
</dbReference>
<name>A0AA38IJV6_9CUCU</name>
<protein>
    <recommendedName>
        <fullName evidence="9">Exosome complex component 10 homolog</fullName>
    </recommendedName>
</protein>
<dbReference type="GO" id="GO:0071037">
    <property type="term" value="P:nuclear polyadenylation-dependent snRNA catabolic process"/>
    <property type="evidence" value="ECO:0007669"/>
    <property type="project" value="TreeGrafter"/>
</dbReference>
<feature type="compositionally biased region" description="Basic residues" evidence="10">
    <location>
        <begin position="807"/>
        <end position="819"/>
    </location>
</feature>
<proteinExistence type="inferred from homology"/>
<evidence type="ECO:0000256" key="9">
    <source>
        <dbReference type="ARBA" id="ARBA00070365"/>
    </source>
</evidence>
<feature type="compositionally biased region" description="Low complexity" evidence="10">
    <location>
        <begin position="820"/>
        <end position="838"/>
    </location>
</feature>
<dbReference type="SMART" id="SM00474">
    <property type="entry name" value="35EXOc"/>
    <property type="match status" value="1"/>
</dbReference>
<feature type="compositionally biased region" description="Basic and acidic residues" evidence="10">
    <location>
        <begin position="675"/>
        <end position="702"/>
    </location>
</feature>
<dbReference type="SMART" id="SM00341">
    <property type="entry name" value="HRDC"/>
    <property type="match status" value="1"/>
</dbReference>
<keyword evidence="5" id="KW-0271">Exosome</keyword>
<keyword evidence="3" id="KW-0540">Nuclease</keyword>
<dbReference type="InterPro" id="IPR002121">
    <property type="entry name" value="HRDC_dom"/>
</dbReference>
<evidence type="ECO:0000256" key="2">
    <source>
        <dbReference type="ARBA" id="ARBA00022552"/>
    </source>
</evidence>
<gene>
    <name evidence="12" type="ORF">Zmor_015304</name>
</gene>
<sequence length="968" mass="112510">MCEESRECDETPSPTTKTAELIPGYSSVEQFTKDGFKTLMEAIKHSNALPSARDWDFYNTSDSFKKIINAEGSSVLHLMNQVMRCNEMDSNIRNRVLDEKIELIIEANDTILEKVANNVDELNGIRKTVAAPVELQTVRAELPINGSWNRPSVATFTVNSTVSQTTEKNCIKLITAKNIIRPQKLFKDKVDNRNKVPWFPRITDKPNSLKPLAIFLEECEDRQEFSHPYEFELFRFAPTPAQLLDEKPELPKPPLETPLIEITTAEQLDELVETLRSCKEFAVDVEHHSYRSFMGITCLLQISTQDKDYLIDTLLLRDKLHVLNEVFTKNTIVKIFHGADNDIEWLQRDLSLYVVNMFDTHQAAKLLQYQALSLAFLMKKFCNVLPNKQFQLADWRIRPLPDELKQYAREDTHYLIYIYKMLKKELLSKANKADNLLKSVIDRSTEICKKRYFKPILHDDSHLTIYRKCKKMFDNRQLYALKEIFAWRDNLAREEDESPVYVLPNHMMLQISENLPREMQGILACCNPVPPLVRSNLLQLHQIILKAREQPLEKAIMKDTTGRGVLKKVSKVNVDSALHCPHDLSKTPEFRDDLPTLLDNEQFQSDIRTVANVSVAIEKPSSYSIFDDSSDTDVFNERKTFKKLRGFAYFSPYERYKLVKPFVVAEDQAAQAQQEETKKDVESTSGTKDDKTEERTDEERIASIRDHFVQLSRKFSAELQAQKEIEDKEEERQKQLSLLEMGGSKKRKREDEFDYAEDALPVETNFHCPRPNMNHNSQFYGRRNKGKKRKFDEISDNSHEQKQEVHQKKKKFNKNRNQRKQQQAKNNQQISQNSQNQNYKREIKEEKNYGGGQMGAQYFNQNQAHQNKKGKKQNKKQKGGQMPNQQYYNKPKQNFTKSNENVNFTPYDYASVDFRQFQGGAGSANSGVQVKHNFKQKNNRKINNKKGAKSAIFPNRKPNRGGHHNKNY</sequence>
<dbReference type="InterPro" id="IPR044876">
    <property type="entry name" value="HRDC_dom_sf"/>
</dbReference>
<dbReference type="PROSITE" id="PS50967">
    <property type="entry name" value="HRDC"/>
    <property type="match status" value="1"/>
</dbReference>
<organism evidence="12 13">
    <name type="scientific">Zophobas morio</name>
    <dbReference type="NCBI Taxonomy" id="2755281"/>
    <lineage>
        <taxon>Eukaryota</taxon>
        <taxon>Metazoa</taxon>
        <taxon>Ecdysozoa</taxon>
        <taxon>Arthropoda</taxon>
        <taxon>Hexapoda</taxon>
        <taxon>Insecta</taxon>
        <taxon>Pterygota</taxon>
        <taxon>Neoptera</taxon>
        <taxon>Endopterygota</taxon>
        <taxon>Coleoptera</taxon>
        <taxon>Polyphaga</taxon>
        <taxon>Cucujiformia</taxon>
        <taxon>Tenebrionidae</taxon>
        <taxon>Zophobas</taxon>
    </lineage>
</organism>
<evidence type="ECO:0000256" key="8">
    <source>
        <dbReference type="ARBA" id="ARBA00043957"/>
    </source>
</evidence>
<dbReference type="AlphaFoldDB" id="A0AA38IJV6"/>
<dbReference type="GO" id="GO:0000166">
    <property type="term" value="F:nucleotide binding"/>
    <property type="evidence" value="ECO:0007669"/>
    <property type="project" value="InterPro"/>
</dbReference>
<feature type="region of interest" description="Disordered" evidence="10">
    <location>
        <begin position="922"/>
        <end position="968"/>
    </location>
</feature>
<dbReference type="InterPro" id="IPR045092">
    <property type="entry name" value="Rrp6-like"/>
</dbReference>
<evidence type="ECO:0000256" key="3">
    <source>
        <dbReference type="ARBA" id="ARBA00022722"/>
    </source>
</evidence>
<evidence type="ECO:0000256" key="6">
    <source>
        <dbReference type="ARBA" id="ARBA00022839"/>
    </source>
</evidence>
<keyword evidence="7" id="KW-0539">Nucleus</keyword>
<feature type="compositionally biased region" description="Basic residues" evidence="10">
    <location>
        <begin position="866"/>
        <end position="878"/>
    </location>
</feature>
<dbReference type="Pfam" id="PF08066">
    <property type="entry name" value="PMC2NT"/>
    <property type="match status" value="1"/>
</dbReference>
<feature type="region of interest" description="Disordered" evidence="10">
    <location>
        <begin position="672"/>
        <end position="702"/>
    </location>
</feature>
<dbReference type="InterPro" id="IPR010997">
    <property type="entry name" value="HRDC-like_sf"/>
</dbReference>
<evidence type="ECO:0000313" key="13">
    <source>
        <dbReference type="Proteomes" id="UP001168821"/>
    </source>
</evidence>
<feature type="region of interest" description="Disordered" evidence="10">
    <location>
        <begin position="725"/>
        <end position="750"/>
    </location>
</feature>
<dbReference type="Pfam" id="PF01612">
    <property type="entry name" value="DNA_pol_A_exo1"/>
    <property type="match status" value="1"/>
</dbReference>
<dbReference type="PANTHER" id="PTHR12124:SF47">
    <property type="entry name" value="EXOSOME COMPONENT 10"/>
    <property type="match status" value="1"/>
</dbReference>
<dbReference type="GO" id="GO:0000467">
    <property type="term" value="P:exonucleolytic trimming to generate mature 3'-end of 5.8S rRNA from tricistronic rRNA transcript (SSU-rRNA, 5.8S rRNA, LSU-rRNA)"/>
    <property type="evidence" value="ECO:0007669"/>
    <property type="project" value="InterPro"/>
</dbReference>
<feature type="compositionally biased region" description="Basic residues" evidence="10">
    <location>
        <begin position="932"/>
        <end position="948"/>
    </location>
</feature>
<dbReference type="GO" id="GO:0003727">
    <property type="term" value="F:single-stranded RNA binding"/>
    <property type="evidence" value="ECO:0007669"/>
    <property type="project" value="TreeGrafter"/>
</dbReference>
<dbReference type="GO" id="GO:0071044">
    <property type="term" value="P:histone mRNA catabolic process"/>
    <property type="evidence" value="ECO:0007669"/>
    <property type="project" value="TreeGrafter"/>
</dbReference>
<dbReference type="GO" id="GO:0071051">
    <property type="term" value="P:poly(A)-dependent snoRNA 3'-end processing"/>
    <property type="evidence" value="ECO:0007669"/>
    <property type="project" value="TreeGrafter"/>
</dbReference>
<dbReference type="InterPro" id="IPR036397">
    <property type="entry name" value="RNaseH_sf"/>
</dbReference>
<dbReference type="GO" id="GO:0071038">
    <property type="term" value="P:TRAMP-dependent tRNA surveillance pathway"/>
    <property type="evidence" value="ECO:0007669"/>
    <property type="project" value="TreeGrafter"/>
</dbReference>
<dbReference type="GO" id="GO:0005730">
    <property type="term" value="C:nucleolus"/>
    <property type="evidence" value="ECO:0007669"/>
    <property type="project" value="TreeGrafter"/>
</dbReference>
<feature type="compositionally biased region" description="Basic residues" evidence="10">
    <location>
        <begin position="957"/>
        <end position="968"/>
    </location>
</feature>
<evidence type="ECO:0000256" key="5">
    <source>
        <dbReference type="ARBA" id="ARBA00022835"/>
    </source>
</evidence>
<keyword evidence="6" id="KW-0269">Exonuclease</keyword>
<evidence type="ECO:0000313" key="12">
    <source>
        <dbReference type="EMBL" id="KAJ3656209.1"/>
    </source>
</evidence>
<dbReference type="GO" id="GO:0000176">
    <property type="term" value="C:nuclear exosome (RNase complex)"/>
    <property type="evidence" value="ECO:0007669"/>
    <property type="project" value="InterPro"/>
</dbReference>
<keyword evidence="13" id="KW-1185">Reference proteome</keyword>
<evidence type="ECO:0000256" key="7">
    <source>
        <dbReference type="ARBA" id="ARBA00023242"/>
    </source>
</evidence>
<dbReference type="Gene3D" id="3.30.420.10">
    <property type="entry name" value="Ribonuclease H-like superfamily/Ribonuclease H"/>
    <property type="match status" value="1"/>
</dbReference>
<dbReference type="InterPro" id="IPR049559">
    <property type="entry name" value="Rrp6p-like_exo"/>
</dbReference>
<dbReference type="CDD" id="cd06147">
    <property type="entry name" value="Rrp6p_like_exo"/>
    <property type="match status" value="1"/>
</dbReference>
<comment type="subcellular location">
    <subcellularLocation>
        <location evidence="1">Nucleus</location>
    </subcellularLocation>
</comment>
<accession>A0AA38IJV6</accession>
<comment type="caution">
    <text evidence="12">The sequence shown here is derived from an EMBL/GenBank/DDBJ whole genome shotgun (WGS) entry which is preliminary data.</text>
</comment>
<evidence type="ECO:0000256" key="10">
    <source>
        <dbReference type="SAM" id="MobiDB-lite"/>
    </source>
</evidence>
<dbReference type="GO" id="GO:0071040">
    <property type="term" value="P:nuclear polyadenylation-dependent antisense transcript catabolic process"/>
    <property type="evidence" value="ECO:0007669"/>
    <property type="project" value="TreeGrafter"/>
</dbReference>
<dbReference type="SUPFAM" id="SSF47819">
    <property type="entry name" value="HRDC-like"/>
    <property type="match status" value="1"/>
</dbReference>
<dbReference type="GO" id="GO:0071039">
    <property type="term" value="P:nuclear polyadenylation-dependent CUT catabolic process"/>
    <property type="evidence" value="ECO:0007669"/>
    <property type="project" value="TreeGrafter"/>
</dbReference>
<dbReference type="GO" id="GO:0071035">
    <property type="term" value="P:nuclear polyadenylation-dependent rRNA catabolic process"/>
    <property type="evidence" value="ECO:0007669"/>
    <property type="project" value="TreeGrafter"/>
</dbReference>
<feature type="region of interest" description="Disordered" evidence="10">
    <location>
        <begin position="764"/>
        <end position="838"/>
    </location>
</feature>
<dbReference type="FunFam" id="3.30.420.10:FF:000059">
    <property type="entry name" value="Exosome complex exonuclease Rrp6"/>
    <property type="match status" value="1"/>
</dbReference>
<evidence type="ECO:0000256" key="1">
    <source>
        <dbReference type="ARBA" id="ARBA00004123"/>
    </source>
</evidence>
<feature type="compositionally biased region" description="Basic and acidic residues" evidence="10">
    <location>
        <begin position="725"/>
        <end position="734"/>
    </location>
</feature>
<evidence type="ECO:0000259" key="11">
    <source>
        <dbReference type="PROSITE" id="PS50967"/>
    </source>
</evidence>
<dbReference type="PANTHER" id="PTHR12124">
    <property type="entry name" value="POLYMYOSITIS/SCLERODERMA AUTOANTIGEN-RELATED"/>
    <property type="match status" value="1"/>
</dbReference>
<dbReference type="GO" id="GO:0071036">
    <property type="term" value="P:nuclear polyadenylation-dependent snoRNA catabolic process"/>
    <property type="evidence" value="ECO:0007669"/>
    <property type="project" value="TreeGrafter"/>
</dbReference>
<dbReference type="SUPFAM" id="SSF53098">
    <property type="entry name" value="Ribonuclease H-like"/>
    <property type="match status" value="1"/>
</dbReference>
<feature type="compositionally biased region" description="Basic and acidic residues" evidence="10">
    <location>
        <begin position="790"/>
        <end position="806"/>
    </location>
</feature>
<dbReference type="Proteomes" id="UP001168821">
    <property type="component" value="Unassembled WGS sequence"/>
</dbReference>
<dbReference type="Gene3D" id="1.10.150.80">
    <property type="entry name" value="HRDC domain"/>
    <property type="match status" value="1"/>
</dbReference>
<keyword evidence="4" id="KW-0378">Hydrolase</keyword>
<dbReference type="EMBL" id="JALNTZ010000004">
    <property type="protein sequence ID" value="KAJ3656209.1"/>
    <property type="molecule type" value="Genomic_DNA"/>
</dbReference>
<dbReference type="InterPro" id="IPR012588">
    <property type="entry name" value="Exosome-assoc_fac_Rrp6_N"/>
</dbReference>
<dbReference type="InterPro" id="IPR002562">
    <property type="entry name" value="3'-5'_exonuclease_dom"/>
</dbReference>
<feature type="region of interest" description="Disordered" evidence="10">
    <location>
        <begin position="863"/>
        <end position="899"/>
    </location>
</feature>
<dbReference type="InterPro" id="IPR012337">
    <property type="entry name" value="RNaseH-like_sf"/>
</dbReference>
<comment type="similarity">
    <text evidence="8">Belongs to the exosome component 10/RRP6 family.</text>
</comment>
<evidence type="ECO:0000256" key="4">
    <source>
        <dbReference type="ARBA" id="ARBA00022801"/>
    </source>
</evidence>
<dbReference type="Pfam" id="PF00570">
    <property type="entry name" value="HRDC"/>
    <property type="match status" value="1"/>
</dbReference>
<dbReference type="FunFam" id="1.10.150.80:FF:000001">
    <property type="entry name" value="Putative exosome component 10"/>
    <property type="match status" value="1"/>
</dbReference>